<dbReference type="InterPro" id="IPR015422">
    <property type="entry name" value="PyrdxlP-dep_Trfase_small"/>
</dbReference>
<dbReference type="FunFam" id="3.40.640.10:FF:000014">
    <property type="entry name" value="Adenosylmethionine-8-amino-7-oxononanoate aminotransferase, probable"/>
    <property type="match status" value="1"/>
</dbReference>
<evidence type="ECO:0000256" key="1">
    <source>
        <dbReference type="ARBA" id="ARBA00008954"/>
    </source>
</evidence>
<dbReference type="PIRSF" id="PIRSF000521">
    <property type="entry name" value="Transaminase_4ab_Lys_Orn"/>
    <property type="match status" value="1"/>
</dbReference>
<organism evidence="6">
    <name type="scientific">Caldilineaceae bacterium SB0662_bin_9</name>
    <dbReference type="NCBI Taxonomy" id="2605258"/>
    <lineage>
        <taxon>Bacteria</taxon>
        <taxon>Bacillati</taxon>
        <taxon>Chloroflexota</taxon>
        <taxon>Caldilineae</taxon>
        <taxon>Caldilineales</taxon>
        <taxon>Caldilineaceae</taxon>
    </lineage>
</organism>
<name>A0A6B1DX21_9CHLR</name>
<dbReference type="GO" id="GO:0030170">
    <property type="term" value="F:pyridoxal phosphate binding"/>
    <property type="evidence" value="ECO:0007669"/>
    <property type="project" value="InterPro"/>
</dbReference>
<dbReference type="PANTHER" id="PTHR43094:SF1">
    <property type="entry name" value="AMINOTRANSFERASE CLASS-III"/>
    <property type="match status" value="1"/>
</dbReference>
<evidence type="ECO:0000256" key="2">
    <source>
        <dbReference type="ARBA" id="ARBA00022576"/>
    </source>
</evidence>
<accession>A0A6B1DX21</accession>
<dbReference type="InterPro" id="IPR005814">
    <property type="entry name" value="Aminotrans_3"/>
</dbReference>
<dbReference type="AlphaFoldDB" id="A0A6B1DX21"/>
<evidence type="ECO:0000313" key="6">
    <source>
        <dbReference type="EMBL" id="MYD91931.1"/>
    </source>
</evidence>
<dbReference type="Pfam" id="PF00202">
    <property type="entry name" value="Aminotran_3"/>
    <property type="match status" value="1"/>
</dbReference>
<protein>
    <submittedName>
        <fullName evidence="6">Aspartate aminotransferase family protein</fullName>
    </submittedName>
</protein>
<proteinExistence type="inferred from homology"/>
<dbReference type="InterPro" id="IPR015424">
    <property type="entry name" value="PyrdxlP-dep_Trfase"/>
</dbReference>
<dbReference type="Gene3D" id="3.90.1150.10">
    <property type="entry name" value="Aspartate Aminotransferase, domain 1"/>
    <property type="match status" value="1"/>
</dbReference>
<dbReference type="Gene3D" id="3.40.640.10">
    <property type="entry name" value="Type I PLP-dependent aspartate aminotransferase-like (Major domain)"/>
    <property type="match status" value="1"/>
</dbReference>
<evidence type="ECO:0000256" key="5">
    <source>
        <dbReference type="RuleBase" id="RU003560"/>
    </source>
</evidence>
<keyword evidence="2 6" id="KW-0032">Aminotransferase</keyword>
<dbReference type="PANTHER" id="PTHR43094">
    <property type="entry name" value="AMINOTRANSFERASE"/>
    <property type="match status" value="1"/>
</dbReference>
<dbReference type="GO" id="GO:0008483">
    <property type="term" value="F:transaminase activity"/>
    <property type="evidence" value="ECO:0007669"/>
    <property type="project" value="UniProtKB-KW"/>
</dbReference>
<comment type="caution">
    <text evidence="6">The sequence shown here is derived from an EMBL/GenBank/DDBJ whole genome shotgun (WGS) entry which is preliminary data.</text>
</comment>
<gene>
    <name evidence="6" type="ORF">F4Y08_16645</name>
</gene>
<dbReference type="EMBL" id="VXPY01000121">
    <property type="protein sequence ID" value="MYD91931.1"/>
    <property type="molecule type" value="Genomic_DNA"/>
</dbReference>
<keyword evidence="3 6" id="KW-0808">Transferase</keyword>
<dbReference type="CDD" id="cd00610">
    <property type="entry name" value="OAT_like"/>
    <property type="match status" value="1"/>
</dbReference>
<dbReference type="InterPro" id="IPR015421">
    <property type="entry name" value="PyrdxlP-dep_Trfase_major"/>
</dbReference>
<dbReference type="SUPFAM" id="SSF53383">
    <property type="entry name" value="PLP-dependent transferases"/>
    <property type="match status" value="1"/>
</dbReference>
<sequence>MARTIHEKDEQLIHPLHHPQTVPQTMVFDRAEGIYLHRVDGHKVIDGMSGLWNVNLGHGRPELAEAAHRQMMSVAYMSNYSGTGCATTIELADRLAGFAYPDLNSTFFTSGGAESTESAFKTVRWYWKQMGKPNKTAIISRFRGYHGVTLAALSATGIPGYWKHFEPVMPGFVHVNPPYPYRFAGEVREGETVGLAAARELEEKIEELGADNVGAFIAEPVMGAGGVIVPPDDYFPRIREICDEHNILLISDEVITGWGRTGEWFGLHHWGVQPDMMTFAKAITSGYLPLGGIQVHDRIKDVMDTCPFEDRWFHAYTYSGHPTCCAVALANLDILQAGEYHKKARHAGTYLLGALRHLEEHDNVGEVRGKGLMLAVELVEDKESRTEAGTAEAVKSACIEKGFMPRVVGNLVVMSPPLISTDAELDRISDILAESVEEVHAA</sequence>
<reference evidence="6" key="1">
    <citation type="submission" date="2019-09" db="EMBL/GenBank/DDBJ databases">
        <title>Characterisation of the sponge microbiome using genome-centric metagenomics.</title>
        <authorList>
            <person name="Engelberts J.P."/>
            <person name="Robbins S.J."/>
            <person name="De Goeij J.M."/>
            <person name="Aranda M."/>
            <person name="Bell S.C."/>
            <person name="Webster N.S."/>
        </authorList>
    </citation>
    <scope>NUCLEOTIDE SEQUENCE</scope>
    <source>
        <strain evidence="6">SB0662_bin_9</strain>
    </source>
</reference>
<keyword evidence="4 5" id="KW-0663">Pyridoxal phosphate</keyword>
<comment type="similarity">
    <text evidence="1 5">Belongs to the class-III pyridoxal-phosphate-dependent aminotransferase family.</text>
</comment>
<evidence type="ECO:0000256" key="4">
    <source>
        <dbReference type="ARBA" id="ARBA00022898"/>
    </source>
</evidence>
<evidence type="ECO:0000256" key="3">
    <source>
        <dbReference type="ARBA" id="ARBA00022679"/>
    </source>
</evidence>